<name>A0A0L9VJS7_PHAAN</name>
<dbReference type="EMBL" id="CM003380">
    <property type="protein sequence ID" value="KOM55243.1"/>
    <property type="molecule type" value="Genomic_DNA"/>
</dbReference>
<sequence>MFDSSMYPFHPKLPGAAPCLCPLHYASCTGVTPRPRLRARVSQLTPNMKPIMSGSRTEAYSGEAKSLILLASVENRGIKGEDLASVQP</sequence>
<protein>
    <submittedName>
        <fullName evidence="1">Uncharacterized protein</fullName>
    </submittedName>
</protein>
<reference evidence="2" key="1">
    <citation type="journal article" date="2015" name="Proc. Natl. Acad. Sci. U.S.A.">
        <title>Genome sequencing of adzuki bean (Vigna angularis) provides insight into high starch and low fat accumulation and domestication.</title>
        <authorList>
            <person name="Yang K."/>
            <person name="Tian Z."/>
            <person name="Chen C."/>
            <person name="Luo L."/>
            <person name="Zhao B."/>
            <person name="Wang Z."/>
            <person name="Yu L."/>
            <person name="Li Y."/>
            <person name="Sun Y."/>
            <person name="Li W."/>
            <person name="Chen Y."/>
            <person name="Li Y."/>
            <person name="Zhang Y."/>
            <person name="Ai D."/>
            <person name="Zhao J."/>
            <person name="Shang C."/>
            <person name="Ma Y."/>
            <person name="Wu B."/>
            <person name="Wang M."/>
            <person name="Gao L."/>
            <person name="Sun D."/>
            <person name="Zhang P."/>
            <person name="Guo F."/>
            <person name="Wang W."/>
            <person name="Li Y."/>
            <person name="Wang J."/>
            <person name="Varshney R.K."/>
            <person name="Wang J."/>
            <person name="Ling H.Q."/>
            <person name="Wan P."/>
        </authorList>
    </citation>
    <scope>NUCLEOTIDE SEQUENCE</scope>
    <source>
        <strain evidence="2">cv. Jingnong 6</strain>
    </source>
</reference>
<dbReference type="AlphaFoldDB" id="A0A0L9VJS7"/>
<gene>
    <name evidence="1" type="ORF">LR48_Vigan10g113500</name>
</gene>
<proteinExistence type="predicted"/>
<evidence type="ECO:0000313" key="1">
    <source>
        <dbReference type="EMBL" id="KOM55243.1"/>
    </source>
</evidence>
<dbReference type="Proteomes" id="UP000053144">
    <property type="component" value="Chromosome 10"/>
</dbReference>
<accession>A0A0L9VJS7</accession>
<dbReference type="Gramene" id="KOM55243">
    <property type="protein sequence ID" value="KOM55243"/>
    <property type="gene ID" value="LR48_Vigan10g113500"/>
</dbReference>
<evidence type="ECO:0000313" key="2">
    <source>
        <dbReference type="Proteomes" id="UP000053144"/>
    </source>
</evidence>
<organism evidence="1 2">
    <name type="scientific">Phaseolus angularis</name>
    <name type="common">Azuki bean</name>
    <name type="synonym">Vigna angularis</name>
    <dbReference type="NCBI Taxonomy" id="3914"/>
    <lineage>
        <taxon>Eukaryota</taxon>
        <taxon>Viridiplantae</taxon>
        <taxon>Streptophyta</taxon>
        <taxon>Embryophyta</taxon>
        <taxon>Tracheophyta</taxon>
        <taxon>Spermatophyta</taxon>
        <taxon>Magnoliopsida</taxon>
        <taxon>eudicotyledons</taxon>
        <taxon>Gunneridae</taxon>
        <taxon>Pentapetalae</taxon>
        <taxon>rosids</taxon>
        <taxon>fabids</taxon>
        <taxon>Fabales</taxon>
        <taxon>Fabaceae</taxon>
        <taxon>Papilionoideae</taxon>
        <taxon>50 kb inversion clade</taxon>
        <taxon>NPAAA clade</taxon>
        <taxon>indigoferoid/millettioid clade</taxon>
        <taxon>Phaseoleae</taxon>
        <taxon>Vigna</taxon>
    </lineage>
</organism>